<evidence type="ECO:0000313" key="1">
    <source>
        <dbReference type="EMBL" id="VVC03830.1"/>
    </source>
</evidence>
<comment type="caution">
    <text evidence="1">The sequence shown here is derived from an EMBL/GenBank/DDBJ whole genome shotgun (WGS) entry which is preliminary data.</text>
</comment>
<evidence type="ECO:0000313" key="2">
    <source>
        <dbReference type="Proteomes" id="UP000789941"/>
    </source>
</evidence>
<reference evidence="1 2" key="1">
    <citation type="submission" date="2019-08" db="EMBL/GenBank/DDBJ databases">
        <authorList>
            <person name="Vazquez-Campos X."/>
        </authorList>
    </citation>
    <scope>NUCLEOTIDE SEQUENCE [LARGE SCALE GENOMIC DNA]</scope>
    <source>
        <strain evidence="1">LFW-283_2</strain>
    </source>
</reference>
<proteinExistence type="predicted"/>
<dbReference type="EMBL" id="CABMJJ010000009">
    <property type="protein sequence ID" value="VVC03830.1"/>
    <property type="molecule type" value="Genomic_DNA"/>
</dbReference>
<accession>A0A5E4LP15</accession>
<sequence>MNKWILFLLAALLVFGCTMPGTQNNTTPKLQIPGSTQPEKCTFQYSFSELETGVLGESSSLTATVTCAAGKDIVVKFDGAQIAQSSITTNATTPIQLEFAPPKDGGYLLTVEIDGETVYSKNWVVNPVGNDNLLGADSDGFSFKEWRAVAFQTDSSITPARIRIYMKRLDARTEAGNNILVELRADNNNKPGPLVAAIRKPTTAATLSYNWINFDFTEPTAIPAGKYWMVMKVEQTLTPKPVSDTLYVHYRVINKEESGNDYTKQMMLTVDPQTSITSETEWQTLPYDKVYTMVLTTNK</sequence>
<protein>
    <submittedName>
        <fullName evidence="1">Uncharacterized protein</fullName>
    </submittedName>
</protein>
<dbReference type="NCBIfam" id="NF041539">
    <property type="entry name" value="choice_anch_R"/>
    <property type="match status" value="1"/>
</dbReference>
<dbReference type="AlphaFoldDB" id="A0A5E4LP15"/>
<dbReference type="PROSITE" id="PS51257">
    <property type="entry name" value="PROKAR_LIPOPROTEIN"/>
    <property type="match status" value="1"/>
</dbReference>
<dbReference type="Proteomes" id="UP000789941">
    <property type="component" value="Unassembled WGS sequence"/>
</dbReference>
<gene>
    <name evidence="1" type="ORF">LFW2832_00566</name>
</gene>
<name>A0A5E4LP15_9ARCH</name>
<organism evidence="1 2">
    <name type="scientific">Candidatus Bilamarchaeum dharawalense</name>
    <dbReference type="NCBI Taxonomy" id="2885759"/>
    <lineage>
        <taxon>Archaea</taxon>
        <taxon>Candidatus Micrarchaeota</taxon>
        <taxon>Candidatus Micrarchaeia</taxon>
        <taxon>Candidatus Anstonellales</taxon>
        <taxon>Candidatus Bilamarchaeaceae</taxon>
        <taxon>Candidatus Bilamarchaeum</taxon>
    </lineage>
</organism>